<accession>A0A918AM09</accession>
<comment type="caution">
    <text evidence="2">The sequence shown here is derived from an EMBL/GenBank/DDBJ whole genome shotgun (WGS) entry which is preliminary data.</text>
</comment>
<gene>
    <name evidence="2" type="ORF">GCM10010185_29270</name>
</gene>
<dbReference type="RefSeq" id="WP_189223939.1">
    <property type="nucleotide sequence ID" value="NZ_BMRG01000004.1"/>
</dbReference>
<organism evidence="2 3">
    <name type="scientific">Saccharothrix coeruleofusca</name>
    <dbReference type="NCBI Taxonomy" id="33919"/>
    <lineage>
        <taxon>Bacteria</taxon>
        <taxon>Bacillati</taxon>
        <taxon>Actinomycetota</taxon>
        <taxon>Actinomycetes</taxon>
        <taxon>Pseudonocardiales</taxon>
        <taxon>Pseudonocardiaceae</taxon>
        <taxon>Saccharothrix</taxon>
    </lineage>
</organism>
<evidence type="ECO:0000313" key="2">
    <source>
        <dbReference type="EMBL" id="GGP54899.1"/>
    </source>
</evidence>
<dbReference type="Proteomes" id="UP000639606">
    <property type="component" value="Unassembled WGS sequence"/>
</dbReference>
<dbReference type="AlphaFoldDB" id="A0A918AM09"/>
<protein>
    <submittedName>
        <fullName evidence="2">Uncharacterized protein</fullName>
    </submittedName>
</protein>
<reference evidence="2" key="1">
    <citation type="journal article" date="2014" name="Int. J. Syst. Evol. Microbiol.">
        <title>Complete genome sequence of Corynebacterium casei LMG S-19264T (=DSM 44701T), isolated from a smear-ripened cheese.</title>
        <authorList>
            <consortium name="US DOE Joint Genome Institute (JGI-PGF)"/>
            <person name="Walter F."/>
            <person name="Albersmeier A."/>
            <person name="Kalinowski J."/>
            <person name="Ruckert C."/>
        </authorList>
    </citation>
    <scope>NUCLEOTIDE SEQUENCE</scope>
    <source>
        <strain evidence="2">JCM 3313</strain>
    </source>
</reference>
<sequence>MAEPRGRPVELDGNTASAMADDPDFAGEHTRPTVADDQERPSDEAEPAGRGGDGGMDPV</sequence>
<feature type="compositionally biased region" description="Basic and acidic residues" evidence="1">
    <location>
        <begin position="1"/>
        <end position="10"/>
    </location>
</feature>
<name>A0A918AM09_9PSEU</name>
<keyword evidence="3" id="KW-1185">Reference proteome</keyword>
<reference evidence="2" key="2">
    <citation type="submission" date="2020-09" db="EMBL/GenBank/DDBJ databases">
        <authorList>
            <person name="Sun Q."/>
            <person name="Ohkuma M."/>
        </authorList>
    </citation>
    <scope>NUCLEOTIDE SEQUENCE</scope>
    <source>
        <strain evidence="2">JCM 3313</strain>
    </source>
</reference>
<dbReference type="EMBL" id="BMRG01000004">
    <property type="protein sequence ID" value="GGP54899.1"/>
    <property type="molecule type" value="Genomic_DNA"/>
</dbReference>
<feature type="region of interest" description="Disordered" evidence="1">
    <location>
        <begin position="1"/>
        <end position="59"/>
    </location>
</feature>
<proteinExistence type="predicted"/>
<evidence type="ECO:0000313" key="3">
    <source>
        <dbReference type="Proteomes" id="UP000639606"/>
    </source>
</evidence>
<feature type="compositionally biased region" description="Gly residues" evidence="1">
    <location>
        <begin position="49"/>
        <end position="59"/>
    </location>
</feature>
<evidence type="ECO:0000256" key="1">
    <source>
        <dbReference type="SAM" id="MobiDB-lite"/>
    </source>
</evidence>